<proteinExistence type="predicted"/>
<evidence type="ECO:0000313" key="2">
    <source>
        <dbReference type="EMBL" id="PQO25453.1"/>
    </source>
</evidence>
<reference evidence="2 3" key="1">
    <citation type="submission" date="2018-02" db="EMBL/GenBank/DDBJ databases">
        <title>Comparative genomes isolates from brazilian mangrove.</title>
        <authorList>
            <person name="Araujo J.E."/>
            <person name="Taketani R.G."/>
            <person name="Silva M.C.P."/>
            <person name="Loureco M.V."/>
            <person name="Andreote F.D."/>
        </authorList>
    </citation>
    <scope>NUCLEOTIDE SEQUENCE [LARGE SCALE GENOMIC DNA]</scope>
    <source>
        <strain evidence="2 3">HEX-2 MGV</strain>
    </source>
</reference>
<comment type="caution">
    <text evidence="2">The sequence shown here is derived from an EMBL/GenBank/DDBJ whole genome shotgun (WGS) entry which is preliminary data.</text>
</comment>
<evidence type="ECO:0000256" key="1">
    <source>
        <dbReference type="SAM" id="MobiDB-lite"/>
    </source>
</evidence>
<accession>A0A2S8EZV0</accession>
<dbReference type="Proteomes" id="UP000240009">
    <property type="component" value="Unassembled WGS sequence"/>
</dbReference>
<evidence type="ECO:0000313" key="3">
    <source>
        <dbReference type="Proteomes" id="UP000240009"/>
    </source>
</evidence>
<name>A0A2S8EZV0_9BACT</name>
<sequence>MMEAMATDISPRSKDDQANTPAPVPAWAKLAKAAASGVELKDWQSWQDYLKKRDTVPRLQSLVSGKKTSPLAWALFADETLDSRTLPLLETLGEIASGRTQPNADIVKQMESWLSDLERRIAERNLVLELLAVAHALPNLASITSAQLWWNLLDKIVSHANDAVATNFENKVFEQGLAGELPLTLAYLFPEIKACRQMGKPAARVIDEGMQALTDGEGLPKVDQLLHLRAILACWTRSIVMIKNIDGLRFSEDAFTQYQWLVRHALRMTRSDGTQTLSQGISSAYNRHLLLSALAQAEDEDDEEVARLTLPKMKGKGNDLHLPTPSYESAWSQFAYLRPSWHRSSPRLAVRHDLEPLIVELESREEIVMSGTWDTTILIDGVAISPTGNWEQVGWQSDDDGDYLELEQIWTDDVKLQRLIFLAREDNFLWVLDTVLLDSPADKIQYQSQPPIVAHAKLGTAAETNEVFIELSGSKITLLPVGINEWQSDTSLGKIGVVDDKLSLQQSGSGRGLVVPMFFDLSKKGQGKLLTWRQLTVAEKLVIQPRDRAVGYRVQTGTGHWAFYRSLTEKASRTFLGINLISETLVARFDENGDIEKLLEVEAS</sequence>
<organism evidence="2 3">
    <name type="scientific">Blastopirellula marina</name>
    <dbReference type="NCBI Taxonomy" id="124"/>
    <lineage>
        <taxon>Bacteria</taxon>
        <taxon>Pseudomonadati</taxon>
        <taxon>Planctomycetota</taxon>
        <taxon>Planctomycetia</taxon>
        <taxon>Pirellulales</taxon>
        <taxon>Pirellulaceae</taxon>
        <taxon>Blastopirellula</taxon>
    </lineage>
</organism>
<feature type="region of interest" description="Disordered" evidence="1">
    <location>
        <begin position="1"/>
        <end position="22"/>
    </location>
</feature>
<dbReference type="AlphaFoldDB" id="A0A2S8EZV0"/>
<dbReference type="EMBL" id="PUIA01000081">
    <property type="protein sequence ID" value="PQO25453.1"/>
    <property type="molecule type" value="Genomic_DNA"/>
</dbReference>
<protein>
    <submittedName>
        <fullName evidence="2">Uncharacterized protein</fullName>
    </submittedName>
</protein>
<gene>
    <name evidence="2" type="ORF">C5Y96_24230</name>
</gene>